<dbReference type="RefSeq" id="WP_076531416.1">
    <property type="nucleotide sequence ID" value="NZ_FOAC01000001.1"/>
</dbReference>
<dbReference type="EMBL" id="FTNV01000001">
    <property type="protein sequence ID" value="SIR98548.1"/>
    <property type="molecule type" value="Genomic_DNA"/>
</dbReference>
<dbReference type="Pfam" id="PF00903">
    <property type="entry name" value="Glyoxalase"/>
    <property type="match status" value="1"/>
</dbReference>
<feature type="domain" description="VOC" evidence="1">
    <location>
        <begin position="2"/>
        <end position="120"/>
    </location>
</feature>
<accession>A0A1N7FDQ1</accession>
<proteinExistence type="predicted"/>
<dbReference type="STRING" id="573024.SAMN05216208_1182"/>
<keyword evidence="3" id="KW-1185">Reference proteome</keyword>
<dbReference type="GO" id="GO:0016829">
    <property type="term" value="F:lyase activity"/>
    <property type="evidence" value="ECO:0007669"/>
    <property type="project" value="UniProtKB-KW"/>
</dbReference>
<evidence type="ECO:0000259" key="1">
    <source>
        <dbReference type="PROSITE" id="PS51819"/>
    </source>
</evidence>
<dbReference type="PROSITE" id="PS51819">
    <property type="entry name" value="VOC"/>
    <property type="match status" value="1"/>
</dbReference>
<organism evidence="2 3">
    <name type="scientific">Roseovarius nanhaiticus</name>
    <dbReference type="NCBI Taxonomy" id="573024"/>
    <lineage>
        <taxon>Bacteria</taxon>
        <taxon>Pseudomonadati</taxon>
        <taxon>Pseudomonadota</taxon>
        <taxon>Alphaproteobacteria</taxon>
        <taxon>Rhodobacterales</taxon>
        <taxon>Roseobacteraceae</taxon>
        <taxon>Roseovarius</taxon>
    </lineage>
</organism>
<keyword evidence="2" id="KW-0456">Lyase</keyword>
<dbReference type="OrthoDB" id="9796521at2"/>
<dbReference type="InterPro" id="IPR004360">
    <property type="entry name" value="Glyas_Fos-R_dOase_dom"/>
</dbReference>
<dbReference type="AlphaFoldDB" id="A0A1N7FDQ1"/>
<dbReference type="SUPFAM" id="SSF54593">
    <property type="entry name" value="Glyoxalase/Bleomycin resistance protein/Dihydroxybiphenyl dioxygenase"/>
    <property type="match status" value="1"/>
</dbReference>
<protein>
    <submittedName>
        <fullName evidence="2">Lactoylglutathione lyase</fullName>
    </submittedName>
</protein>
<gene>
    <name evidence="2" type="ORF">SAMN05421666_0954</name>
</gene>
<evidence type="ECO:0000313" key="3">
    <source>
        <dbReference type="Proteomes" id="UP000186019"/>
    </source>
</evidence>
<sequence>MKFTRTGIILNTENYSECRDFYGSILELPFLETISHDDGEISVFGLGNSYLMVEQGGAAWSGTKPLDRCPTKFRFNVDDIEAACDWLGAKGVAVEICRHDWGTTAEFADPDGNRCALRSERDFNG</sequence>
<evidence type="ECO:0000313" key="2">
    <source>
        <dbReference type="EMBL" id="SIR98548.1"/>
    </source>
</evidence>
<dbReference type="Proteomes" id="UP000186019">
    <property type="component" value="Unassembled WGS sequence"/>
</dbReference>
<dbReference type="InterPro" id="IPR037523">
    <property type="entry name" value="VOC_core"/>
</dbReference>
<dbReference type="InterPro" id="IPR029068">
    <property type="entry name" value="Glyas_Bleomycin-R_OHBP_Dase"/>
</dbReference>
<dbReference type="Gene3D" id="3.10.180.10">
    <property type="entry name" value="2,3-Dihydroxybiphenyl 1,2-Dioxygenase, domain 1"/>
    <property type="match status" value="1"/>
</dbReference>
<reference evidence="2 3" key="1">
    <citation type="submission" date="2017-01" db="EMBL/GenBank/DDBJ databases">
        <authorList>
            <person name="Mah S.A."/>
            <person name="Swanson W.J."/>
            <person name="Moy G.W."/>
            <person name="Vacquier V.D."/>
        </authorList>
    </citation>
    <scope>NUCLEOTIDE SEQUENCE [LARGE SCALE GENOMIC DNA]</scope>
    <source>
        <strain evidence="2 3">DSM 29590</strain>
    </source>
</reference>
<name>A0A1N7FDQ1_9RHOB</name>